<feature type="chain" id="PRO_5041682413" evidence="1">
    <location>
        <begin position="19"/>
        <end position="135"/>
    </location>
</feature>
<evidence type="ECO:0000256" key="1">
    <source>
        <dbReference type="SAM" id="SignalP"/>
    </source>
</evidence>
<keyword evidence="1" id="KW-0732">Signal</keyword>
<sequence>MLKLYTLILLTCFNAICAFGFGEDFNPAIVELILPATPATPATTVDTQETQSTAENKNFIDTNKLATVFMGTPPPPGLEDLKKKRGSVYDVKEDLKKAVLFWLKAFCLIKSNRIEYAHDIKNLITKDIASMEKSP</sequence>
<protein>
    <submittedName>
        <fullName evidence="2">Uncharacterized protein</fullName>
    </submittedName>
</protein>
<gene>
    <name evidence="2" type="ORF">QS748_05705</name>
</gene>
<evidence type="ECO:0000313" key="3">
    <source>
        <dbReference type="Proteomes" id="UP001178148"/>
    </source>
</evidence>
<organism evidence="2 3">
    <name type="scientific">Candidatus Endonucleibacter bathymodioli</name>
    <dbReference type="NCBI Taxonomy" id="539814"/>
    <lineage>
        <taxon>Bacteria</taxon>
        <taxon>Pseudomonadati</taxon>
        <taxon>Pseudomonadota</taxon>
        <taxon>Gammaproteobacteria</taxon>
        <taxon>Oceanospirillales</taxon>
        <taxon>Endozoicomonadaceae</taxon>
        <taxon>Candidatus Endonucleibacter</taxon>
    </lineage>
</organism>
<proteinExistence type="predicted"/>
<feature type="signal peptide" evidence="1">
    <location>
        <begin position="1"/>
        <end position="18"/>
    </location>
</feature>
<dbReference type="AlphaFoldDB" id="A0AA90NLC4"/>
<comment type="caution">
    <text evidence="2">The sequence shown here is derived from an EMBL/GenBank/DDBJ whole genome shotgun (WGS) entry which is preliminary data.</text>
</comment>
<evidence type="ECO:0000313" key="2">
    <source>
        <dbReference type="EMBL" id="MDP0588707.1"/>
    </source>
</evidence>
<dbReference type="Proteomes" id="UP001178148">
    <property type="component" value="Unassembled WGS sequence"/>
</dbReference>
<reference evidence="2 3" key="1">
    <citation type="journal article" date="2023" name="bioRxiv">
        <title>An intranuclear bacterial parasite of deep-sea mussels expresses apoptosis inhibitors acquired from its host.</title>
        <authorList>
            <person name="Gonzalez Porras M.A."/>
            <person name="Assie A."/>
            <person name="Tietjen M."/>
            <person name="Violette M."/>
            <person name="Kleiner M."/>
            <person name="Gruber-Vodicka H."/>
            <person name="Dubilier N."/>
            <person name="Leisch N."/>
        </authorList>
    </citation>
    <scope>NUCLEOTIDE SEQUENCE [LARGE SCALE GENOMIC DNA]</scope>
    <source>
        <strain evidence="2">IAP13</strain>
    </source>
</reference>
<dbReference type="EMBL" id="JASXSV010000006">
    <property type="protein sequence ID" value="MDP0588707.1"/>
    <property type="molecule type" value="Genomic_DNA"/>
</dbReference>
<keyword evidence="3" id="KW-1185">Reference proteome</keyword>
<accession>A0AA90NLC4</accession>
<name>A0AA90NLC4_9GAMM</name>